<accession>A0A550CF38</accession>
<reference evidence="1 2" key="1">
    <citation type="journal article" date="2019" name="New Phytol.">
        <title>Comparative genomics reveals unique wood-decay strategies and fruiting body development in the Schizophyllaceae.</title>
        <authorList>
            <person name="Almasi E."/>
            <person name="Sahu N."/>
            <person name="Krizsan K."/>
            <person name="Balint B."/>
            <person name="Kovacs G.M."/>
            <person name="Kiss B."/>
            <person name="Cseklye J."/>
            <person name="Drula E."/>
            <person name="Henrissat B."/>
            <person name="Nagy I."/>
            <person name="Chovatia M."/>
            <person name="Adam C."/>
            <person name="LaButti K."/>
            <person name="Lipzen A."/>
            <person name="Riley R."/>
            <person name="Grigoriev I.V."/>
            <person name="Nagy L.G."/>
        </authorList>
    </citation>
    <scope>NUCLEOTIDE SEQUENCE [LARGE SCALE GENOMIC DNA]</scope>
    <source>
        <strain evidence="1 2">NL-1724</strain>
    </source>
</reference>
<dbReference type="STRING" id="97359.A0A550CF38"/>
<gene>
    <name evidence="1" type="ORF">BD626DRAFT_629965</name>
</gene>
<dbReference type="AlphaFoldDB" id="A0A550CF38"/>
<protein>
    <submittedName>
        <fullName evidence="1">Uncharacterized protein</fullName>
    </submittedName>
</protein>
<name>A0A550CF38_9AGAR</name>
<evidence type="ECO:0000313" key="2">
    <source>
        <dbReference type="Proteomes" id="UP000320762"/>
    </source>
</evidence>
<comment type="caution">
    <text evidence="1">The sequence shown here is derived from an EMBL/GenBank/DDBJ whole genome shotgun (WGS) entry which is preliminary data.</text>
</comment>
<keyword evidence="2" id="KW-1185">Reference proteome</keyword>
<proteinExistence type="predicted"/>
<dbReference type="OrthoDB" id="10258882at2759"/>
<sequence length="367" mass="40416">MSLFPDNDMLESYLRKCRIRRCVDPMAMPGSHPAYPVVDTVEIVATEIEPVLIQHSQFDALPTLCQRHGDARKLFELYVKVADGEYQTDQIKDPLKSITTILTVQKDRAVSAVGFVDDQAGTGAGLEAFAVILASGSYDLFLMPARNTGKRREKPEEDLALLEQVTEASKEAGQLFLEYLVLQRRSSIRELRSRLANILVDNLHDSAGDTSTLRLWQAKARSFATSHDVSFLHPNCARSKTGSRPPSSCSGPTFEIAILDGKFGRHQQALKALVHDVRDEVFAEIYCALRRRGGPAEDGAGVKDRGWHVIHERGMLIEKAEDDGNVEGDVVDEKAALAAAGQDVDEHVELGEAGWTEPDTADVHVTV</sequence>
<organism evidence="1 2">
    <name type="scientific">Schizophyllum amplum</name>
    <dbReference type="NCBI Taxonomy" id="97359"/>
    <lineage>
        <taxon>Eukaryota</taxon>
        <taxon>Fungi</taxon>
        <taxon>Dikarya</taxon>
        <taxon>Basidiomycota</taxon>
        <taxon>Agaricomycotina</taxon>
        <taxon>Agaricomycetes</taxon>
        <taxon>Agaricomycetidae</taxon>
        <taxon>Agaricales</taxon>
        <taxon>Schizophyllaceae</taxon>
        <taxon>Schizophyllum</taxon>
    </lineage>
</organism>
<dbReference type="Proteomes" id="UP000320762">
    <property type="component" value="Unassembled WGS sequence"/>
</dbReference>
<evidence type="ECO:0000313" key="1">
    <source>
        <dbReference type="EMBL" id="TRM63427.1"/>
    </source>
</evidence>
<dbReference type="EMBL" id="VDMD01000009">
    <property type="protein sequence ID" value="TRM63427.1"/>
    <property type="molecule type" value="Genomic_DNA"/>
</dbReference>